<dbReference type="GO" id="GO:0003690">
    <property type="term" value="F:double-stranded DNA binding"/>
    <property type="evidence" value="ECO:0007669"/>
    <property type="project" value="UniProtKB-UniRule"/>
</dbReference>
<dbReference type="OrthoDB" id="9795084at2"/>
<evidence type="ECO:0000313" key="5">
    <source>
        <dbReference type="EMBL" id="KFE63062.1"/>
    </source>
</evidence>
<dbReference type="InterPro" id="IPR006164">
    <property type="entry name" value="DNA_bd_Ku70/Ku80"/>
</dbReference>
<dbReference type="NCBIfam" id="TIGR02772">
    <property type="entry name" value="Ku_bact"/>
    <property type="match status" value="1"/>
</dbReference>
<comment type="caution">
    <text evidence="5">The sequence shown here is derived from an EMBL/GenBank/DDBJ whole genome shotgun (WGS) entry which is preliminary data.</text>
</comment>
<accession>A0A085W5U9</accession>
<reference evidence="5 6" key="1">
    <citation type="submission" date="2014-04" db="EMBL/GenBank/DDBJ databases">
        <title>Genome assembly of Hyalangium minutum DSM 14724.</title>
        <authorList>
            <person name="Sharma G."/>
            <person name="Subramanian S."/>
        </authorList>
    </citation>
    <scope>NUCLEOTIDE SEQUENCE [LARGE SCALE GENOMIC DNA]</scope>
    <source>
        <strain evidence="5 6">DSM 14724</strain>
    </source>
</reference>
<dbReference type="PIRSF" id="PIRSF006493">
    <property type="entry name" value="Prok_Ku"/>
    <property type="match status" value="1"/>
</dbReference>
<dbReference type="HAMAP" id="MF_01875">
    <property type="entry name" value="Prokaryotic_Ku"/>
    <property type="match status" value="1"/>
</dbReference>
<dbReference type="PANTHER" id="PTHR41251:SF1">
    <property type="entry name" value="NON-HOMOLOGOUS END JOINING PROTEIN KU"/>
    <property type="match status" value="1"/>
</dbReference>
<evidence type="ECO:0000313" key="6">
    <source>
        <dbReference type="Proteomes" id="UP000028725"/>
    </source>
</evidence>
<evidence type="ECO:0000259" key="4">
    <source>
        <dbReference type="SMART" id="SM00559"/>
    </source>
</evidence>
<keyword evidence="6" id="KW-1185">Reference proteome</keyword>
<gene>
    <name evidence="2" type="primary">ku</name>
    <name evidence="5" type="ORF">DB31_3121</name>
</gene>
<evidence type="ECO:0000256" key="2">
    <source>
        <dbReference type="HAMAP-Rule" id="MF_01875"/>
    </source>
</evidence>
<sequence length="318" mass="35766">MSRPCWVGSLSFGLVHVPVRLYAAVEPRTVKFHQLHDADGARIRQKRVCSADGQEVPFERVVKGYELRPGHYVEVTSGELEAFDPKSSRSIELEDFVKLEEIDPGFFEASYHLVPEVEAERQYSLLVEALRRSGRVGLGRLVMRHRGHLCVVRPFGRGLGLSSLYYAEDQIAQDTLPELDVMGPRPSEQEVEMVLRLIESQSTPFEPRRYHDTHRQRLLSFLERRARAQSKVVEPAVSPSAPMQASPTAERLEAFRRIEEGIAALRQVGRGSAQAERRLPERGALRLRAQAAHEVRSREGNKAEEAGASADVDLSEPS</sequence>
<dbReference type="Proteomes" id="UP000028725">
    <property type="component" value="Unassembled WGS sequence"/>
</dbReference>
<dbReference type="Pfam" id="PF02735">
    <property type="entry name" value="Ku"/>
    <property type="match status" value="1"/>
</dbReference>
<feature type="compositionally biased region" description="Basic and acidic residues" evidence="3">
    <location>
        <begin position="291"/>
        <end position="305"/>
    </location>
</feature>
<dbReference type="PATRIC" id="fig|394096.3.peg.7447"/>
<keyword evidence="2" id="KW-0233">DNA recombination</keyword>
<protein>
    <recommendedName>
        <fullName evidence="2">Non-homologous end joining protein Ku</fullName>
    </recommendedName>
</protein>
<dbReference type="SMART" id="SM00559">
    <property type="entry name" value="Ku78"/>
    <property type="match status" value="1"/>
</dbReference>
<name>A0A085W5U9_9BACT</name>
<dbReference type="SUPFAM" id="SSF100939">
    <property type="entry name" value="SPOC domain-like"/>
    <property type="match status" value="1"/>
</dbReference>
<dbReference type="GO" id="GO:0006310">
    <property type="term" value="P:DNA recombination"/>
    <property type="evidence" value="ECO:0007669"/>
    <property type="project" value="UniProtKB-KW"/>
</dbReference>
<feature type="region of interest" description="Disordered" evidence="3">
    <location>
        <begin position="290"/>
        <end position="318"/>
    </location>
</feature>
<keyword evidence="2" id="KW-0227">DNA damage</keyword>
<comment type="similarity">
    <text evidence="2">Belongs to the prokaryotic Ku family.</text>
</comment>
<keyword evidence="1 2" id="KW-0238">DNA-binding</keyword>
<proteinExistence type="inferred from homology"/>
<dbReference type="STRING" id="394096.DB31_3121"/>
<comment type="subunit">
    <text evidence="2">Homodimer. Interacts with LigD.</text>
</comment>
<feature type="domain" description="Ku" evidence="4">
    <location>
        <begin position="53"/>
        <end position="181"/>
    </location>
</feature>
<dbReference type="Gene3D" id="2.40.290.10">
    <property type="match status" value="1"/>
</dbReference>
<dbReference type="PANTHER" id="PTHR41251">
    <property type="entry name" value="NON-HOMOLOGOUS END JOINING PROTEIN KU"/>
    <property type="match status" value="1"/>
</dbReference>
<dbReference type="InterPro" id="IPR009187">
    <property type="entry name" value="Prok_Ku"/>
</dbReference>
<dbReference type="EMBL" id="JMCB01000019">
    <property type="protein sequence ID" value="KFE63062.1"/>
    <property type="molecule type" value="Genomic_DNA"/>
</dbReference>
<dbReference type="InterPro" id="IPR016194">
    <property type="entry name" value="SPOC-like_C_dom_sf"/>
</dbReference>
<evidence type="ECO:0000256" key="3">
    <source>
        <dbReference type="SAM" id="MobiDB-lite"/>
    </source>
</evidence>
<comment type="function">
    <text evidence="2">With LigD forms a non-homologous end joining (NHEJ) DNA repair enzyme, which repairs dsDNA breaks with reduced fidelity. Binds linear dsDNA with 5'- and 3'- overhangs but not closed circular dsDNA nor ssDNA. Recruits and stimulates the ligase activity of LigD.</text>
</comment>
<keyword evidence="2" id="KW-0234">DNA repair</keyword>
<dbReference type="AlphaFoldDB" id="A0A085W5U9"/>
<dbReference type="RefSeq" id="WP_075306401.1">
    <property type="nucleotide sequence ID" value="NZ_JMCB01000019.1"/>
</dbReference>
<evidence type="ECO:0000256" key="1">
    <source>
        <dbReference type="ARBA" id="ARBA00023125"/>
    </source>
</evidence>
<organism evidence="5 6">
    <name type="scientific">Hyalangium minutum</name>
    <dbReference type="NCBI Taxonomy" id="394096"/>
    <lineage>
        <taxon>Bacteria</taxon>
        <taxon>Pseudomonadati</taxon>
        <taxon>Myxococcota</taxon>
        <taxon>Myxococcia</taxon>
        <taxon>Myxococcales</taxon>
        <taxon>Cystobacterineae</taxon>
        <taxon>Archangiaceae</taxon>
        <taxon>Hyalangium</taxon>
    </lineage>
</organism>
<dbReference type="GO" id="GO:0006303">
    <property type="term" value="P:double-strand break repair via nonhomologous end joining"/>
    <property type="evidence" value="ECO:0007669"/>
    <property type="project" value="UniProtKB-UniRule"/>
</dbReference>